<protein>
    <submittedName>
        <fullName evidence="1">Uncharacterized protein</fullName>
    </submittedName>
</protein>
<evidence type="ECO:0000313" key="2">
    <source>
        <dbReference type="Proteomes" id="UP000002417"/>
    </source>
</evidence>
<dbReference type="AlphaFoldDB" id="A7ICP0"/>
<dbReference type="Proteomes" id="UP000002417">
    <property type="component" value="Chromosome"/>
</dbReference>
<reference evidence="1 2" key="1">
    <citation type="submission" date="2007-07" db="EMBL/GenBank/DDBJ databases">
        <title>Complete sequence of chromosome of Xanthobacter autotrophicus Py2.</title>
        <authorList>
            <consortium name="US DOE Joint Genome Institute"/>
            <person name="Copeland A."/>
            <person name="Lucas S."/>
            <person name="Lapidus A."/>
            <person name="Barry K."/>
            <person name="Glavina del Rio T."/>
            <person name="Hammon N."/>
            <person name="Israni S."/>
            <person name="Dalin E."/>
            <person name="Tice H."/>
            <person name="Pitluck S."/>
            <person name="Sims D."/>
            <person name="Brettin T."/>
            <person name="Bruce D."/>
            <person name="Detter J.C."/>
            <person name="Han C."/>
            <person name="Tapia R."/>
            <person name="Brainard J."/>
            <person name="Schmutz J."/>
            <person name="Larimer F."/>
            <person name="Land M."/>
            <person name="Hauser L."/>
            <person name="Kyrpides N."/>
            <person name="Kim E."/>
            <person name="Ensigns S.A."/>
            <person name="Richardson P."/>
        </authorList>
    </citation>
    <scope>NUCLEOTIDE SEQUENCE [LARGE SCALE GENOMIC DNA]</scope>
    <source>
        <strain evidence="2">ATCC BAA-1158 / Py2</strain>
    </source>
</reference>
<keyword evidence="2" id="KW-1185">Reference proteome</keyword>
<dbReference type="EMBL" id="CP000781">
    <property type="protein sequence ID" value="ABS65783.1"/>
    <property type="molecule type" value="Genomic_DNA"/>
</dbReference>
<dbReference type="KEGG" id="xau:Xaut_0526"/>
<gene>
    <name evidence="1" type="ordered locus">Xaut_0526</name>
</gene>
<sequence>MEDEMDSRLHYSLLRYDAMAGLVSWTDEADPGREERDRRAYDREYGLIRQNGQDYTCYGRVVRFLTEVCGHSFDESVDGLVEYVREQPTGGRRMDLDAGREAQQIRANGGNIIEALFSLKVGRLIDRDDDFALDYNWQVTRRLMGLRGRHRRRSARRLAPALPR</sequence>
<proteinExistence type="predicted"/>
<evidence type="ECO:0000313" key="1">
    <source>
        <dbReference type="EMBL" id="ABS65783.1"/>
    </source>
</evidence>
<organism evidence="1 2">
    <name type="scientific">Xanthobacter autotrophicus (strain ATCC BAA-1158 / Py2)</name>
    <dbReference type="NCBI Taxonomy" id="78245"/>
    <lineage>
        <taxon>Bacteria</taxon>
        <taxon>Pseudomonadati</taxon>
        <taxon>Pseudomonadota</taxon>
        <taxon>Alphaproteobacteria</taxon>
        <taxon>Hyphomicrobiales</taxon>
        <taxon>Xanthobacteraceae</taxon>
        <taxon>Xanthobacter</taxon>
    </lineage>
</organism>
<name>A7ICP0_XANP2</name>
<accession>A7ICP0</accession>
<dbReference type="HOGENOM" id="CLU_1618354_0_0_5"/>